<reference evidence="1 2" key="1">
    <citation type="submission" date="2016-10" db="EMBL/GenBank/DDBJ databases">
        <authorList>
            <person name="de Groot N.N."/>
        </authorList>
    </citation>
    <scope>NUCLEOTIDE SEQUENCE [LARGE SCALE GENOMIC DNA]</scope>
    <source>
        <strain evidence="1 2">DSM 3857</strain>
    </source>
</reference>
<dbReference type="RefSeq" id="WP_091296247.1">
    <property type="nucleotide sequence ID" value="NZ_FOCE01000001.1"/>
</dbReference>
<evidence type="ECO:0000313" key="1">
    <source>
        <dbReference type="EMBL" id="SEM56528.1"/>
    </source>
</evidence>
<sequence>MARKKIIPDLDVFATVRLLLAQGGDKNVSFSTVAKATGLAPPSLVQRYGSRDDMVQAALEAAWDALDAMTERAEADAPLNSKGAQALLKALGADAPETADLTLLAIDFRNPTLRARAAAWRDRVETALAIRLGGGSKGRETAALLFAVWQGQMLWQIAGGKGFRLKDAVKRLSD</sequence>
<protein>
    <submittedName>
        <fullName evidence="1">Transcriptional regulator, TetR family</fullName>
    </submittedName>
</protein>
<keyword evidence="2" id="KW-1185">Reference proteome</keyword>
<accession>A0A1H7ZG69</accession>
<dbReference type="OrthoDB" id="6973663at2"/>
<name>A0A1H7ZG69_9RHOB</name>
<evidence type="ECO:0000313" key="2">
    <source>
        <dbReference type="Proteomes" id="UP000198761"/>
    </source>
</evidence>
<dbReference type="Proteomes" id="UP000198761">
    <property type="component" value="Unassembled WGS sequence"/>
</dbReference>
<dbReference type="SUPFAM" id="SSF46689">
    <property type="entry name" value="Homeodomain-like"/>
    <property type="match status" value="1"/>
</dbReference>
<proteinExistence type="predicted"/>
<organism evidence="1 2">
    <name type="scientific">Gemmobacter aquatilis</name>
    <dbReference type="NCBI Taxonomy" id="933059"/>
    <lineage>
        <taxon>Bacteria</taxon>
        <taxon>Pseudomonadati</taxon>
        <taxon>Pseudomonadota</taxon>
        <taxon>Alphaproteobacteria</taxon>
        <taxon>Rhodobacterales</taxon>
        <taxon>Paracoccaceae</taxon>
        <taxon>Gemmobacter</taxon>
    </lineage>
</organism>
<dbReference type="STRING" id="933059.SAMN04488103_101494"/>
<dbReference type="Gene3D" id="1.10.357.10">
    <property type="entry name" value="Tetracycline Repressor, domain 2"/>
    <property type="match status" value="1"/>
</dbReference>
<dbReference type="AlphaFoldDB" id="A0A1H7ZG69"/>
<gene>
    <name evidence="1" type="ORF">SAMN04488103_101494</name>
</gene>
<dbReference type="EMBL" id="FOCE01000001">
    <property type="protein sequence ID" value="SEM56528.1"/>
    <property type="molecule type" value="Genomic_DNA"/>
</dbReference>
<dbReference type="InterPro" id="IPR009057">
    <property type="entry name" value="Homeodomain-like_sf"/>
</dbReference>